<evidence type="ECO:0000256" key="10">
    <source>
        <dbReference type="RuleBase" id="RU363032"/>
    </source>
</evidence>
<feature type="transmembrane region" description="Helical" evidence="10">
    <location>
        <begin position="273"/>
        <end position="299"/>
    </location>
</feature>
<evidence type="ECO:0000256" key="4">
    <source>
        <dbReference type="ARBA" id="ARBA00022475"/>
    </source>
</evidence>
<dbReference type="InterPro" id="IPR000515">
    <property type="entry name" value="MetI-like"/>
</dbReference>
<keyword evidence="13" id="KW-1185">Reference proteome</keyword>
<keyword evidence="3 10" id="KW-0813">Transport</keyword>
<reference evidence="13" key="1">
    <citation type="submission" date="2015-08" db="EMBL/GenBank/DDBJ databases">
        <title>Genome sequencing project for genomic taxonomy and phylogenomics of Bacillus-like bacteria.</title>
        <authorList>
            <person name="Liu B."/>
            <person name="Wang J."/>
            <person name="Zhu Y."/>
            <person name="Liu G."/>
            <person name="Chen Q."/>
            <person name="Chen Z."/>
            <person name="Lan J."/>
            <person name="Che J."/>
            <person name="Ge C."/>
            <person name="Shi H."/>
            <person name="Pan Z."/>
            <person name="Liu X."/>
        </authorList>
    </citation>
    <scope>NUCLEOTIDE SEQUENCE [LARGE SCALE GENOMIC DNA]</scope>
    <source>
        <strain evidence="13">FJAT-22460</strain>
    </source>
</reference>
<feature type="transmembrane region" description="Helical" evidence="10">
    <location>
        <begin position="231"/>
        <end position="253"/>
    </location>
</feature>
<accession>A0A0M1P707</accession>
<organism evidence="12 13">
    <name type="scientific">Paenibacillus solani</name>
    <dbReference type="NCBI Taxonomy" id="1705565"/>
    <lineage>
        <taxon>Bacteria</taxon>
        <taxon>Bacillati</taxon>
        <taxon>Bacillota</taxon>
        <taxon>Bacilli</taxon>
        <taxon>Bacillales</taxon>
        <taxon>Paenibacillaceae</taxon>
        <taxon>Paenibacillus</taxon>
    </lineage>
</organism>
<evidence type="ECO:0000256" key="3">
    <source>
        <dbReference type="ARBA" id="ARBA00022448"/>
    </source>
</evidence>
<dbReference type="OrthoDB" id="24153at2"/>
<protein>
    <recommendedName>
        <fullName evidence="9">Glutathione transport system permease protein GsiC</fullName>
    </recommendedName>
</protein>
<dbReference type="RefSeq" id="WP_053492845.1">
    <property type="nucleotide sequence ID" value="NZ_LIUT01000001.1"/>
</dbReference>
<keyword evidence="7 10" id="KW-0472">Membrane</keyword>
<dbReference type="Proteomes" id="UP000036932">
    <property type="component" value="Unassembled WGS sequence"/>
</dbReference>
<evidence type="ECO:0000256" key="1">
    <source>
        <dbReference type="ARBA" id="ARBA00004651"/>
    </source>
</evidence>
<evidence type="ECO:0000313" key="13">
    <source>
        <dbReference type="Proteomes" id="UP000036932"/>
    </source>
</evidence>
<dbReference type="AlphaFoldDB" id="A0A0M1P707"/>
<dbReference type="GO" id="GO:0005886">
    <property type="term" value="C:plasma membrane"/>
    <property type="evidence" value="ECO:0007669"/>
    <property type="project" value="UniProtKB-SubCell"/>
</dbReference>
<feature type="transmembrane region" description="Helical" evidence="10">
    <location>
        <begin position="9"/>
        <end position="30"/>
    </location>
</feature>
<evidence type="ECO:0000256" key="2">
    <source>
        <dbReference type="ARBA" id="ARBA00009306"/>
    </source>
</evidence>
<evidence type="ECO:0000256" key="8">
    <source>
        <dbReference type="ARBA" id="ARBA00037215"/>
    </source>
</evidence>
<evidence type="ECO:0000256" key="7">
    <source>
        <dbReference type="ARBA" id="ARBA00023136"/>
    </source>
</evidence>
<feature type="transmembrane region" description="Helical" evidence="10">
    <location>
        <begin position="95"/>
        <end position="119"/>
    </location>
</feature>
<keyword evidence="5 10" id="KW-0812">Transmembrane</keyword>
<feature type="transmembrane region" description="Helical" evidence="10">
    <location>
        <begin position="170"/>
        <end position="191"/>
    </location>
</feature>
<keyword evidence="4" id="KW-1003">Cell membrane</keyword>
<dbReference type="PROSITE" id="PS50928">
    <property type="entry name" value="ABC_TM1"/>
    <property type="match status" value="1"/>
</dbReference>
<dbReference type="PATRIC" id="fig|1705565.3.peg.4442"/>
<evidence type="ECO:0000259" key="11">
    <source>
        <dbReference type="PROSITE" id="PS50928"/>
    </source>
</evidence>
<evidence type="ECO:0000256" key="5">
    <source>
        <dbReference type="ARBA" id="ARBA00022692"/>
    </source>
</evidence>
<dbReference type="GO" id="GO:0055085">
    <property type="term" value="P:transmembrane transport"/>
    <property type="evidence" value="ECO:0007669"/>
    <property type="project" value="InterPro"/>
</dbReference>
<evidence type="ECO:0000313" key="12">
    <source>
        <dbReference type="EMBL" id="KOR89809.1"/>
    </source>
</evidence>
<sequence length="308" mass="33817">MGRYAIQRLLGVIPLLFVVSILVFMFIHLIPGDPARLVAGKDATLEEINGIREQLGLNLPLWQQYVNYMGDLLKGDLGVSVTSGLPVTDMLASRFLPTIILTFTSLGWALVIGLVIGIISAVNRGKWPDYIGMLTAISGISLPGFWLGLVLIQIFSVELGWFPTGGVDSWQSYILPSFTLGAGIMSMLARYSRTSMLETMREDYVRTGRAKGLREFVVVGRHALRNSLIQVVTVAGLQFGFLLGGSVMVETVFSIPGMGRLLIDSIGFRDYTVIQALLLLFAAEFILINLIVDLLYGVLNPKIRYASK</sequence>
<dbReference type="InterPro" id="IPR045621">
    <property type="entry name" value="BPD_transp_1_N"/>
</dbReference>
<name>A0A0M1P707_9BACL</name>
<feature type="domain" description="ABC transmembrane type-1" evidence="11">
    <location>
        <begin position="95"/>
        <end position="292"/>
    </location>
</feature>
<dbReference type="SUPFAM" id="SSF161098">
    <property type="entry name" value="MetI-like"/>
    <property type="match status" value="1"/>
</dbReference>
<gene>
    <name evidence="12" type="ORF">AM231_12120</name>
</gene>
<dbReference type="PANTHER" id="PTHR43163">
    <property type="entry name" value="DIPEPTIDE TRANSPORT SYSTEM PERMEASE PROTEIN DPPB-RELATED"/>
    <property type="match status" value="1"/>
</dbReference>
<dbReference type="Pfam" id="PF00528">
    <property type="entry name" value="BPD_transp_1"/>
    <property type="match status" value="1"/>
</dbReference>
<comment type="similarity">
    <text evidence="2 10">Belongs to the binding-protein-dependent transport system permease family.</text>
</comment>
<dbReference type="Pfam" id="PF19300">
    <property type="entry name" value="BPD_transp_1_N"/>
    <property type="match status" value="1"/>
</dbReference>
<proteinExistence type="inferred from homology"/>
<comment type="subcellular location">
    <subcellularLocation>
        <location evidence="1 10">Cell membrane</location>
        <topology evidence="1 10">Multi-pass membrane protein</topology>
    </subcellularLocation>
</comment>
<dbReference type="PANTHER" id="PTHR43163:SF5">
    <property type="entry name" value="GLUTATHIONE TRANSPORT SYSTEM PERMEASE PROTEIN GSIC"/>
    <property type="match status" value="1"/>
</dbReference>
<evidence type="ECO:0000256" key="6">
    <source>
        <dbReference type="ARBA" id="ARBA00022989"/>
    </source>
</evidence>
<dbReference type="CDD" id="cd06261">
    <property type="entry name" value="TM_PBP2"/>
    <property type="match status" value="1"/>
</dbReference>
<dbReference type="Gene3D" id="1.10.3720.10">
    <property type="entry name" value="MetI-like"/>
    <property type="match status" value="1"/>
</dbReference>
<feature type="transmembrane region" description="Helical" evidence="10">
    <location>
        <begin position="131"/>
        <end position="155"/>
    </location>
</feature>
<dbReference type="EMBL" id="LIUT01000001">
    <property type="protein sequence ID" value="KOR89809.1"/>
    <property type="molecule type" value="Genomic_DNA"/>
</dbReference>
<evidence type="ECO:0000256" key="9">
    <source>
        <dbReference type="ARBA" id="ARBA00041107"/>
    </source>
</evidence>
<keyword evidence="6 10" id="KW-1133">Transmembrane helix</keyword>
<comment type="function">
    <text evidence="8">Part of the ABC transporter complex GsiABCD involved in glutathione import. Probably responsible for the translocation of the substrate across the membrane.</text>
</comment>
<dbReference type="InterPro" id="IPR035906">
    <property type="entry name" value="MetI-like_sf"/>
</dbReference>
<comment type="caution">
    <text evidence="12">The sequence shown here is derived from an EMBL/GenBank/DDBJ whole genome shotgun (WGS) entry which is preliminary data.</text>
</comment>